<organism evidence="1 2">
    <name type="scientific">Clarias magur</name>
    <name type="common">Asian catfish</name>
    <name type="synonym">Macropteronotus magur</name>
    <dbReference type="NCBI Taxonomy" id="1594786"/>
    <lineage>
        <taxon>Eukaryota</taxon>
        <taxon>Metazoa</taxon>
        <taxon>Chordata</taxon>
        <taxon>Craniata</taxon>
        <taxon>Vertebrata</taxon>
        <taxon>Euteleostomi</taxon>
        <taxon>Actinopterygii</taxon>
        <taxon>Neopterygii</taxon>
        <taxon>Teleostei</taxon>
        <taxon>Ostariophysi</taxon>
        <taxon>Siluriformes</taxon>
        <taxon>Clariidae</taxon>
        <taxon>Clarias</taxon>
    </lineage>
</organism>
<dbReference type="EMBL" id="QNUK01000012">
    <property type="protein sequence ID" value="KAF5908551.1"/>
    <property type="molecule type" value="Genomic_DNA"/>
</dbReference>
<dbReference type="AlphaFoldDB" id="A0A8J4XAT6"/>
<accession>A0A8J4XAT6</accession>
<comment type="caution">
    <text evidence="1">The sequence shown here is derived from an EMBL/GenBank/DDBJ whole genome shotgun (WGS) entry which is preliminary data.</text>
</comment>
<feature type="non-terminal residue" evidence="1">
    <location>
        <position position="80"/>
    </location>
</feature>
<keyword evidence="2" id="KW-1185">Reference proteome</keyword>
<protein>
    <submittedName>
        <fullName evidence="1">HTH-type transcriptional regulator YodB</fullName>
    </submittedName>
</protein>
<dbReference type="Proteomes" id="UP000727407">
    <property type="component" value="Unassembled WGS sequence"/>
</dbReference>
<name>A0A8J4XAT6_CLAMG</name>
<sequence length="80" mass="8999">MRQHWHAHAKFQPRAPVKVWPAPPGKLHHNSCTTRSPCPVPVWCLYHAPVTETQRELGTVLSQLQSWMNGFCSPSRGSSA</sequence>
<reference evidence="1" key="1">
    <citation type="submission" date="2020-07" db="EMBL/GenBank/DDBJ databases">
        <title>Clarias magur genome sequencing, assembly and annotation.</title>
        <authorList>
            <person name="Kushwaha B."/>
            <person name="Kumar R."/>
            <person name="Das P."/>
            <person name="Joshi C.G."/>
            <person name="Kumar D."/>
            <person name="Nagpure N.S."/>
            <person name="Pandey M."/>
            <person name="Agarwal S."/>
            <person name="Srivastava S."/>
            <person name="Singh M."/>
            <person name="Sahoo L."/>
            <person name="Jayasankar P."/>
            <person name="Meher P.K."/>
            <person name="Koringa P.G."/>
            <person name="Iquebal M.A."/>
            <person name="Das S.P."/>
            <person name="Bit A."/>
            <person name="Patnaik S."/>
            <person name="Patel N."/>
            <person name="Shah T.M."/>
            <person name="Hinsu A."/>
            <person name="Jena J.K."/>
        </authorList>
    </citation>
    <scope>NUCLEOTIDE SEQUENCE</scope>
    <source>
        <strain evidence="1">CIFAMagur01</strain>
        <tissue evidence="1">Testis</tissue>
    </source>
</reference>
<proteinExistence type="predicted"/>
<evidence type="ECO:0000313" key="2">
    <source>
        <dbReference type="Proteomes" id="UP000727407"/>
    </source>
</evidence>
<evidence type="ECO:0000313" key="1">
    <source>
        <dbReference type="EMBL" id="KAF5908551.1"/>
    </source>
</evidence>
<gene>
    <name evidence="1" type="primary">yodB</name>
    <name evidence="1" type="ORF">DAT39_001729</name>
</gene>